<keyword evidence="1" id="KW-0732">Signal</keyword>
<organism evidence="2 3">
    <name type="scientific">Candidatus Ornithospirochaeta stercoripullorum</name>
    <dbReference type="NCBI Taxonomy" id="2840899"/>
    <lineage>
        <taxon>Bacteria</taxon>
        <taxon>Pseudomonadati</taxon>
        <taxon>Spirochaetota</taxon>
        <taxon>Spirochaetia</taxon>
        <taxon>Spirochaetales</taxon>
        <taxon>Spirochaetaceae</taxon>
        <taxon>Spirochaetaceae incertae sedis</taxon>
        <taxon>Candidatus Ornithospirochaeta</taxon>
    </lineage>
</organism>
<feature type="chain" id="PRO_5038824016" evidence="1">
    <location>
        <begin position="22"/>
        <end position="240"/>
    </location>
</feature>
<proteinExistence type="predicted"/>
<name>A0A9D9E0Q8_9SPIO</name>
<accession>A0A9D9E0Q8</accession>
<sequence>MARTKIMTAALIALVALPLGAADIPSYIPTISVSGTAEVSMQPDTASFDITASFVENTTEEARARTSQMINSAVEILTSEFEVIEDDLSSTYISCYPEYQWKDDERVLVGQRASQTLSVKLHDLDIIGDVYQRLMSLDGISLSDVSLDKADKSYEYREARMNAVQDAYNKASAYAEAAGVKIGSVLSISDGSSYAAPLYRSANLMLASAEAATADSIPTEFYTGDITVSANVSIVYAIAE</sequence>
<dbReference type="Pfam" id="PF04402">
    <property type="entry name" value="SIMPL"/>
    <property type="match status" value="1"/>
</dbReference>
<dbReference type="PANTHER" id="PTHR34387">
    <property type="entry name" value="SLR1258 PROTEIN"/>
    <property type="match status" value="1"/>
</dbReference>
<protein>
    <submittedName>
        <fullName evidence="2">SIMPL domain-containing protein</fullName>
    </submittedName>
</protein>
<dbReference type="InterPro" id="IPR052022">
    <property type="entry name" value="26kDa_periplasmic_antigen"/>
</dbReference>
<dbReference type="PANTHER" id="PTHR34387:SF1">
    <property type="entry name" value="PERIPLASMIC IMMUNOGENIC PROTEIN"/>
    <property type="match status" value="1"/>
</dbReference>
<dbReference type="Proteomes" id="UP000823615">
    <property type="component" value="Unassembled WGS sequence"/>
</dbReference>
<dbReference type="Gene3D" id="3.30.110.170">
    <property type="entry name" value="Protein of unknown function (DUF541), domain 1"/>
    <property type="match status" value="1"/>
</dbReference>
<dbReference type="EMBL" id="JADIMT010000031">
    <property type="protein sequence ID" value="MBO8435730.1"/>
    <property type="molecule type" value="Genomic_DNA"/>
</dbReference>
<dbReference type="Gene3D" id="3.30.70.2970">
    <property type="entry name" value="Protein of unknown function (DUF541), domain 2"/>
    <property type="match status" value="1"/>
</dbReference>
<gene>
    <name evidence="2" type="ORF">IAA97_01960</name>
</gene>
<evidence type="ECO:0000313" key="2">
    <source>
        <dbReference type="EMBL" id="MBO8435730.1"/>
    </source>
</evidence>
<evidence type="ECO:0000313" key="3">
    <source>
        <dbReference type="Proteomes" id="UP000823615"/>
    </source>
</evidence>
<dbReference type="GO" id="GO:0006974">
    <property type="term" value="P:DNA damage response"/>
    <property type="evidence" value="ECO:0007669"/>
    <property type="project" value="TreeGrafter"/>
</dbReference>
<reference evidence="2" key="2">
    <citation type="journal article" date="2021" name="PeerJ">
        <title>Extensive microbial diversity within the chicken gut microbiome revealed by metagenomics and culture.</title>
        <authorList>
            <person name="Gilroy R."/>
            <person name="Ravi A."/>
            <person name="Getino M."/>
            <person name="Pursley I."/>
            <person name="Horton D.L."/>
            <person name="Alikhan N.F."/>
            <person name="Baker D."/>
            <person name="Gharbi K."/>
            <person name="Hall N."/>
            <person name="Watson M."/>
            <person name="Adriaenssens E.M."/>
            <person name="Foster-Nyarko E."/>
            <person name="Jarju S."/>
            <person name="Secka A."/>
            <person name="Antonio M."/>
            <person name="Oren A."/>
            <person name="Chaudhuri R.R."/>
            <person name="La Ragione R."/>
            <person name="Hildebrand F."/>
            <person name="Pallen M.J."/>
        </authorList>
    </citation>
    <scope>NUCLEOTIDE SEQUENCE</scope>
    <source>
        <strain evidence="2">7293</strain>
    </source>
</reference>
<comment type="caution">
    <text evidence="2">The sequence shown here is derived from an EMBL/GenBank/DDBJ whole genome shotgun (WGS) entry which is preliminary data.</text>
</comment>
<evidence type="ECO:0000256" key="1">
    <source>
        <dbReference type="SAM" id="SignalP"/>
    </source>
</evidence>
<dbReference type="InterPro" id="IPR007497">
    <property type="entry name" value="SIMPL/DUF541"/>
</dbReference>
<dbReference type="AlphaFoldDB" id="A0A9D9E0Q8"/>
<reference evidence="2" key="1">
    <citation type="submission" date="2020-10" db="EMBL/GenBank/DDBJ databases">
        <authorList>
            <person name="Gilroy R."/>
        </authorList>
    </citation>
    <scope>NUCLEOTIDE SEQUENCE</scope>
    <source>
        <strain evidence="2">7293</strain>
    </source>
</reference>
<feature type="signal peptide" evidence="1">
    <location>
        <begin position="1"/>
        <end position="21"/>
    </location>
</feature>